<sequence length="189" mass="21192">MVKIQFVGVLHNVKYLEFTGSIELFTTLVFLSKEDTFEGLTSSSNPGTKSIILDAGHLDLDFGSVSQLSDVEFLQLKKESTIKQCIQKYCKEDLKIIDMFSDGYITELGLKQKREVLCLVGNIEDQRKLKTRLLSFSNQHDGVKTWAKLQSDQLDHPIDDQGVSNMVGSSTSETPISIIDFFNLEASMS</sequence>
<organism evidence="1 2">
    <name type="scientific">Adiantum capillus-veneris</name>
    <name type="common">Maidenhair fern</name>
    <dbReference type="NCBI Taxonomy" id="13818"/>
    <lineage>
        <taxon>Eukaryota</taxon>
        <taxon>Viridiplantae</taxon>
        <taxon>Streptophyta</taxon>
        <taxon>Embryophyta</taxon>
        <taxon>Tracheophyta</taxon>
        <taxon>Polypodiopsida</taxon>
        <taxon>Polypodiidae</taxon>
        <taxon>Polypodiales</taxon>
        <taxon>Pteridineae</taxon>
        <taxon>Pteridaceae</taxon>
        <taxon>Vittarioideae</taxon>
        <taxon>Adiantum</taxon>
    </lineage>
</organism>
<accession>A0A9D4UB37</accession>
<protein>
    <submittedName>
        <fullName evidence="1">Uncharacterized protein</fullName>
    </submittedName>
</protein>
<proteinExistence type="predicted"/>
<gene>
    <name evidence="1" type="ORF">GOP47_0021032</name>
</gene>
<evidence type="ECO:0000313" key="2">
    <source>
        <dbReference type="Proteomes" id="UP000886520"/>
    </source>
</evidence>
<dbReference type="EMBL" id="JABFUD020000020">
    <property type="protein sequence ID" value="KAI5064362.1"/>
    <property type="molecule type" value="Genomic_DNA"/>
</dbReference>
<comment type="caution">
    <text evidence="1">The sequence shown here is derived from an EMBL/GenBank/DDBJ whole genome shotgun (WGS) entry which is preliminary data.</text>
</comment>
<evidence type="ECO:0000313" key="1">
    <source>
        <dbReference type="EMBL" id="KAI5064362.1"/>
    </source>
</evidence>
<dbReference type="Proteomes" id="UP000886520">
    <property type="component" value="Chromosome 20"/>
</dbReference>
<name>A0A9D4UB37_ADICA</name>
<reference evidence="1" key="1">
    <citation type="submission" date="2021-01" db="EMBL/GenBank/DDBJ databases">
        <title>Adiantum capillus-veneris genome.</title>
        <authorList>
            <person name="Fang Y."/>
            <person name="Liao Q."/>
        </authorList>
    </citation>
    <scope>NUCLEOTIDE SEQUENCE</scope>
    <source>
        <strain evidence="1">H3</strain>
        <tissue evidence="1">Leaf</tissue>
    </source>
</reference>
<keyword evidence="2" id="KW-1185">Reference proteome</keyword>
<dbReference type="AlphaFoldDB" id="A0A9D4UB37"/>